<evidence type="ECO:0000313" key="2">
    <source>
        <dbReference type="Proteomes" id="UP001231124"/>
    </source>
</evidence>
<name>A0ABU0HVZ5_9HYPH</name>
<protein>
    <submittedName>
        <fullName evidence="1">Heme oxygenase</fullName>
    </submittedName>
</protein>
<organism evidence="1 2">
    <name type="scientific">Methylobacterium aerolatum</name>
    <dbReference type="NCBI Taxonomy" id="418708"/>
    <lineage>
        <taxon>Bacteria</taxon>
        <taxon>Pseudomonadati</taxon>
        <taxon>Pseudomonadota</taxon>
        <taxon>Alphaproteobacteria</taxon>
        <taxon>Hyphomicrobiales</taxon>
        <taxon>Methylobacteriaceae</taxon>
        <taxon>Methylobacterium</taxon>
    </lineage>
</organism>
<comment type="caution">
    <text evidence="1">The sequence shown here is derived from an EMBL/GenBank/DDBJ whole genome shotgun (WGS) entry which is preliminary data.</text>
</comment>
<dbReference type="CDD" id="cd19166">
    <property type="entry name" value="HemeO-bac"/>
    <property type="match status" value="1"/>
</dbReference>
<dbReference type="InterPro" id="IPR016053">
    <property type="entry name" value="Haem_Oase-like"/>
</dbReference>
<sequence length="187" mass="19698">MTDGPLHLLLRQATAPAHVALEHELDWAPRVATLEGYRSLLARLYGFHRSWEPAIGAALSDGAFFDARRRVAALARDLAFLGLPPERIDGLPTAPAPALPGPAAAMGALYVLEGSTLGGKVIGRHVAATHGFAEDGLAYYTAHGPRTGAMWGAFRSRLDTYGGEAGTVVAAANGTFDAMRRWLAVAA</sequence>
<dbReference type="EMBL" id="JAUSVP010000002">
    <property type="protein sequence ID" value="MDQ0446510.1"/>
    <property type="molecule type" value="Genomic_DNA"/>
</dbReference>
<dbReference type="Proteomes" id="UP001231124">
    <property type="component" value="Unassembled WGS sequence"/>
</dbReference>
<dbReference type="InterPro" id="IPR016084">
    <property type="entry name" value="Haem_Oase-like_multi-hlx"/>
</dbReference>
<accession>A0ABU0HVZ5</accession>
<gene>
    <name evidence="1" type="ORF">QO012_000999</name>
</gene>
<dbReference type="SUPFAM" id="SSF48613">
    <property type="entry name" value="Heme oxygenase-like"/>
    <property type="match status" value="1"/>
</dbReference>
<evidence type="ECO:0000313" key="1">
    <source>
        <dbReference type="EMBL" id="MDQ0446510.1"/>
    </source>
</evidence>
<reference evidence="1 2" key="1">
    <citation type="submission" date="2023-07" db="EMBL/GenBank/DDBJ databases">
        <title>Genomic Encyclopedia of Type Strains, Phase IV (KMG-IV): sequencing the most valuable type-strain genomes for metagenomic binning, comparative biology and taxonomic classification.</title>
        <authorList>
            <person name="Goeker M."/>
        </authorList>
    </citation>
    <scope>NUCLEOTIDE SEQUENCE [LARGE SCALE GENOMIC DNA]</scope>
    <source>
        <strain evidence="1 2">DSM 19013</strain>
    </source>
</reference>
<proteinExistence type="predicted"/>
<keyword evidence="2" id="KW-1185">Reference proteome</keyword>
<dbReference type="RefSeq" id="WP_238201147.1">
    <property type="nucleotide sequence ID" value="NZ_BPQE01000002.1"/>
</dbReference>
<dbReference type="Pfam" id="PF01126">
    <property type="entry name" value="Heme_oxygenase"/>
    <property type="match status" value="1"/>
</dbReference>
<dbReference type="Gene3D" id="1.20.910.10">
    <property type="entry name" value="Heme oxygenase-like"/>
    <property type="match status" value="1"/>
</dbReference>